<accession>A0A226MJM7</accession>
<evidence type="ECO:0000313" key="3">
    <source>
        <dbReference type="EMBL" id="OXB52615.1"/>
    </source>
</evidence>
<dbReference type="SMART" id="SM00320">
    <property type="entry name" value="WD40"/>
    <property type="match status" value="1"/>
</dbReference>
<dbReference type="Gene3D" id="3.30.40.10">
    <property type="entry name" value="Zinc/RING finger domain, C3HC4 (zinc finger)"/>
    <property type="match status" value="1"/>
</dbReference>
<dbReference type="PANTHER" id="PTHR46573">
    <property type="entry name" value="WD REPEAT, SAM AND U-BOX DOMAIN-CONTAINING PROTEIN 1"/>
    <property type="match status" value="1"/>
</dbReference>
<reference evidence="4 5" key="1">
    <citation type="submission" date="2016-07" db="EMBL/GenBank/DDBJ databases">
        <title>Disparate Historic Effective Population Sizes Predicted by Modern Levels of Genome Diversity for the Scaled Quail (Callipepla squamata) and the Northern Bobwhite (Colinus virginianus): Inferences from First and Second Generation Draft Genome Assemblies for Sympatric New World Quail.</title>
        <authorList>
            <person name="Oldeschulte D.L."/>
            <person name="Halley Y.A."/>
            <person name="Bhattarai E.K."/>
            <person name="Brashear W.A."/>
            <person name="Hill J."/>
            <person name="Metz R.P."/>
            <person name="Johnson C.D."/>
            <person name="Rollins D."/>
            <person name="Peterson M.J."/>
            <person name="Bickhart D.M."/>
            <person name="Decker J.E."/>
            <person name="Seabury C.M."/>
        </authorList>
    </citation>
    <scope>NUCLEOTIDE SEQUENCE [LARGE SCALE GENOMIC DNA]</scope>
    <source>
        <strain evidence="4 5">Texas</strain>
        <tissue evidence="4">Leg muscle</tissue>
    </source>
</reference>
<dbReference type="PANTHER" id="PTHR46573:SF1">
    <property type="entry name" value="WD REPEAT, SAM AND U-BOX DOMAIN-CONTAINING PROTEIN 1"/>
    <property type="match status" value="1"/>
</dbReference>
<dbReference type="EMBL" id="MCFN01002497">
    <property type="protein sequence ID" value="OXB52615.1"/>
    <property type="molecule type" value="Genomic_DNA"/>
</dbReference>
<dbReference type="PROSITE" id="PS51698">
    <property type="entry name" value="U_BOX"/>
    <property type="match status" value="1"/>
</dbReference>
<proteinExistence type="predicted"/>
<dbReference type="AlphaFoldDB" id="A0A226MJM7"/>
<dbReference type="SMART" id="SM00504">
    <property type="entry name" value="Ubox"/>
    <property type="match status" value="1"/>
</dbReference>
<evidence type="ECO:0000256" key="1">
    <source>
        <dbReference type="PROSITE-ProRule" id="PRU00221"/>
    </source>
</evidence>
<dbReference type="InterPro" id="IPR013083">
    <property type="entry name" value="Znf_RING/FYVE/PHD"/>
</dbReference>
<dbReference type="GO" id="GO:0016567">
    <property type="term" value="P:protein ubiquitination"/>
    <property type="evidence" value="ECO:0007669"/>
    <property type="project" value="InterPro"/>
</dbReference>
<evidence type="ECO:0000259" key="2">
    <source>
        <dbReference type="PROSITE" id="PS51698"/>
    </source>
</evidence>
<keyword evidence="5" id="KW-1185">Reference proteome</keyword>
<dbReference type="SUPFAM" id="SSF50978">
    <property type="entry name" value="WD40 repeat-like"/>
    <property type="match status" value="1"/>
</dbReference>
<dbReference type="Pfam" id="PF04564">
    <property type="entry name" value="U-box"/>
    <property type="match status" value="1"/>
</dbReference>
<name>A0A226MJM7_CALSU</name>
<dbReference type="PROSITE" id="PS50082">
    <property type="entry name" value="WD_REPEATS_2"/>
    <property type="match status" value="1"/>
</dbReference>
<dbReference type="GO" id="GO:0004842">
    <property type="term" value="F:ubiquitin-protein transferase activity"/>
    <property type="evidence" value="ECO:0007669"/>
    <property type="project" value="InterPro"/>
</dbReference>
<dbReference type="InterPro" id="IPR003613">
    <property type="entry name" value="Ubox_domain"/>
</dbReference>
<feature type="domain" description="U-box" evidence="2">
    <location>
        <begin position="90"/>
        <end position="164"/>
    </location>
</feature>
<organism evidence="4 5">
    <name type="scientific">Callipepla squamata</name>
    <name type="common">Scaled quail</name>
    <dbReference type="NCBI Taxonomy" id="9009"/>
    <lineage>
        <taxon>Eukaryota</taxon>
        <taxon>Metazoa</taxon>
        <taxon>Chordata</taxon>
        <taxon>Craniata</taxon>
        <taxon>Vertebrata</taxon>
        <taxon>Euteleostomi</taxon>
        <taxon>Archelosauria</taxon>
        <taxon>Archosauria</taxon>
        <taxon>Dinosauria</taxon>
        <taxon>Saurischia</taxon>
        <taxon>Theropoda</taxon>
        <taxon>Coelurosauria</taxon>
        <taxon>Aves</taxon>
        <taxon>Neognathae</taxon>
        <taxon>Galloanserae</taxon>
        <taxon>Galliformes</taxon>
        <taxon>Odontophoridae</taxon>
        <taxon>Callipepla</taxon>
    </lineage>
</organism>
<evidence type="ECO:0000313" key="4">
    <source>
        <dbReference type="EMBL" id="OXB55418.1"/>
    </source>
</evidence>
<dbReference type="Pfam" id="PF00400">
    <property type="entry name" value="WD40"/>
    <property type="match status" value="1"/>
</dbReference>
<comment type="caution">
    <text evidence="4">The sequence shown here is derived from an EMBL/GenBank/DDBJ whole genome shotgun (WGS) entry which is preliminary data.</text>
</comment>
<dbReference type="InterPro" id="IPR052085">
    <property type="entry name" value="WD-SAM-U-box"/>
</dbReference>
<dbReference type="InterPro" id="IPR001680">
    <property type="entry name" value="WD40_rpt"/>
</dbReference>
<dbReference type="CDD" id="cd16655">
    <property type="entry name" value="RING-Ubox_WDSUB1-like"/>
    <property type="match status" value="1"/>
</dbReference>
<dbReference type="Gene3D" id="2.130.10.10">
    <property type="entry name" value="YVTN repeat-like/Quinoprotein amine dehydrogenase"/>
    <property type="match status" value="1"/>
</dbReference>
<gene>
    <name evidence="3" type="ORF">ASZ78_008060</name>
    <name evidence="4" type="ORF">ASZ78_014546</name>
</gene>
<protein>
    <recommendedName>
        <fullName evidence="2">U-box domain-containing protein</fullName>
    </recommendedName>
</protein>
<sequence>MLGCSPETHVYRQEKVNTGSDGSGLPYGQDWYVTTCAFAPHGLLLATGSMDKTVHIWQLDSKQPCAESLGLRSKILQKIEELRVKTVSVSVPDEFLCPITRELMKDPVIAADGYSYEKEAMENWLSSKRRSSPMTNLPLSSPVLTPNRTLKMAISRWLEAHSSV</sequence>
<dbReference type="PROSITE" id="PS50294">
    <property type="entry name" value="WD_REPEATS_REGION"/>
    <property type="match status" value="1"/>
</dbReference>
<dbReference type="OrthoDB" id="10064100at2759"/>
<keyword evidence="1" id="KW-0853">WD repeat</keyword>
<feature type="repeat" description="WD" evidence="1">
    <location>
        <begin position="26"/>
        <end position="67"/>
    </location>
</feature>
<dbReference type="EMBL" id="MCFN01000749">
    <property type="protein sequence ID" value="OXB55418.1"/>
    <property type="molecule type" value="Genomic_DNA"/>
</dbReference>
<dbReference type="Proteomes" id="UP000198323">
    <property type="component" value="Unassembled WGS sequence"/>
</dbReference>
<dbReference type="InterPro" id="IPR015943">
    <property type="entry name" value="WD40/YVTN_repeat-like_dom_sf"/>
</dbReference>
<evidence type="ECO:0000313" key="5">
    <source>
        <dbReference type="Proteomes" id="UP000198323"/>
    </source>
</evidence>
<dbReference type="InterPro" id="IPR036322">
    <property type="entry name" value="WD40_repeat_dom_sf"/>
</dbReference>
<dbReference type="STRING" id="9009.A0A226MJM7"/>
<dbReference type="SUPFAM" id="SSF57850">
    <property type="entry name" value="RING/U-box"/>
    <property type="match status" value="1"/>
</dbReference>